<dbReference type="Gene3D" id="2.10.90.10">
    <property type="entry name" value="Cystine-knot cytokines"/>
    <property type="match status" value="1"/>
</dbReference>
<dbReference type="AlphaFoldDB" id="T1EQU4"/>
<proteinExistence type="predicted"/>
<evidence type="ECO:0000313" key="5">
    <source>
        <dbReference type="Proteomes" id="UP000015101"/>
    </source>
</evidence>
<feature type="chain" id="PRO_5010979957" evidence="2">
    <location>
        <begin position="22"/>
        <end position="249"/>
    </location>
</feature>
<feature type="compositionally biased region" description="Polar residues" evidence="1">
    <location>
        <begin position="131"/>
        <end position="141"/>
    </location>
</feature>
<evidence type="ECO:0000313" key="3">
    <source>
        <dbReference type="EMBL" id="ESO06694.1"/>
    </source>
</evidence>
<reference evidence="3 5" key="2">
    <citation type="journal article" date="2013" name="Nature">
        <title>Insights into bilaterian evolution from three spiralian genomes.</title>
        <authorList>
            <person name="Simakov O."/>
            <person name="Marletaz F."/>
            <person name="Cho S.J."/>
            <person name="Edsinger-Gonzales E."/>
            <person name="Havlak P."/>
            <person name="Hellsten U."/>
            <person name="Kuo D.H."/>
            <person name="Larsson T."/>
            <person name="Lv J."/>
            <person name="Arendt D."/>
            <person name="Savage R."/>
            <person name="Osoegawa K."/>
            <person name="de Jong P."/>
            <person name="Grimwood J."/>
            <person name="Chapman J.A."/>
            <person name="Shapiro H."/>
            <person name="Aerts A."/>
            <person name="Otillar R.P."/>
            <person name="Terry A.Y."/>
            <person name="Boore J.L."/>
            <person name="Grigoriev I.V."/>
            <person name="Lindberg D.R."/>
            <person name="Seaver E.C."/>
            <person name="Weisblat D.A."/>
            <person name="Putnam N.H."/>
            <person name="Rokhsar D.S."/>
        </authorList>
    </citation>
    <scope>NUCLEOTIDE SEQUENCE</scope>
</reference>
<dbReference type="KEGG" id="hro:HELRODRAFT_160889"/>
<dbReference type="PROSITE" id="PS51257">
    <property type="entry name" value="PROKAR_LIPOPROTEIN"/>
    <property type="match status" value="1"/>
</dbReference>
<feature type="compositionally biased region" description="Low complexity" evidence="1">
    <location>
        <begin position="142"/>
        <end position="152"/>
    </location>
</feature>
<feature type="region of interest" description="Disordered" evidence="1">
    <location>
        <begin position="101"/>
        <end position="163"/>
    </location>
</feature>
<dbReference type="EMBL" id="AMQM01000683">
    <property type="status" value="NOT_ANNOTATED_CDS"/>
    <property type="molecule type" value="Genomic_DNA"/>
</dbReference>
<dbReference type="EMBL" id="KB096324">
    <property type="protein sequence ID" value="ESO06694.1"/>
    <property type="molecule type" value="Genomic_DNA"/>
</dbReference>
<keyword evidence="5" id="KW-1185">Reference proteome</keyword>
<dbReference type="OrthoDB" id="6038945at2759"/>
<keyword evidence="2" id="KW-0732">Signal</keyword>
<dbReference type="EnsemblMetazoa" id="HelroT160889">
    <property type="protein sequence ID" value="HelroP160889"/>
    <property type="gene ID" value="HelroG160889"/>
</dbReference>
<dbReference type="SUPFAM" id="SSF57501">
    <property type="entry name" value="Cystine-knot cytokines"/>
    <property type="match status" value="1"/>
</dbReference>
<reference evidence="4" key="3">
    <citation type="submission" date="2015-06" db="UniProtKB">
        <authorList>
            <consortium name="EnsemblMetazoa"/>
        </authorList>
    </citation>
    <scope>IDENTIFICATION</scope>
</reference>
<dbReference type="HOGENOM" id="CLU_1116769_0_0_1"/>
<sequence length="249" mass="26877">MKFSNCLLSAIVGVIVVASCGQCSVLPFKKNLIARHFFNLFNDDSSSSAAEPTTVGLPAVSFSPSSPSAAEATSLSFDDMNDVMQTAVDVSKMNEQISMFGKHERNKRADSDFSGHSQDNDDVTSNDNTNHVIASNINSKALSSSPLNPSPSGQTRRQKRLDNTLNKRSLCPWTIIQDFQANRNPQTIYKAQCDISVKGAYSCEHVYMKVLTMVYTNGGWVSNMVDVPVGCITAVPVTASASYVSGTLS</sequence>
<protein>
    <submittedName>
        <fullName evidence="3 4">Uncharacterized protein</fullName>
    </submittedName>
</protein>
<dbReference type="Proteomes" id="UP000015101">
    <property type="component" value="Unassembled WGS sequence"/>
</dbReference>
<feature type="signal peptide" evidence="2">
    <location>
        <begin position="1"/>
        <end position="21"/>
    </location>
</feature>
<gene>
    <name evidence="4" type="primary">20198944</name>
    <name evidence="3" type="ORF">HELRODRAFT_160889</name>
</gene>
<dbReference type="CTD" id="20198944"/>
<feature type="compositionally biased region" description="Basic and acidic residues" evidence="1">
    <location>
        <begin position="101"/>
        <end position="113"/>
    </location>
</feature>
<dbReference type="InParanoid" id="T1EQU4"/>
<accession>T1EQU4</accession>
<evidence type="ECO:0000313" key="4">
    <source>
        <dbReference type="EnsemblMetazoa" id="HelroP160889"/>
    </source>
</evidence>
<evidence type="ECO:0000256" key="2">
    <source>
        <dbReference type="SAM" id="SignalP"/>
    </source>
</evidence>
<dbReference type="GeneID" id="20198944"/>
<name>T1EQU4_HELRO</name>
<reference evidence="5" key="1">
    <citation type="submission" date="2012-12" db="EMBL/GenBank/DDBJ databases">
        <authorList>
            <person name="Hellsten U."/>
            <person name="Grimwood J."/>
            <person name="Chapman J.A."/>
            <person name="Shapiro H."/>
            <person name="Aerts A."/>
            <person name="Otillar R.P."/>
            <person name="Terry A.Y."/>
            <person name="Boore J.L."/>
            <person name="Simakov O."/>
            <person name="Marletaz F."/>
            <person name="Cho S.-J."/>
            <person name="Edsinger-Gonzales E."/>
            <person name="Havlak P."/>
            <person name="Kuo D.-H."/>
            <person name="Larsson T."/>
            <person name="Lv J."/>
            <person name="Arendt D."/>
            <person name="Savage R."/>
            <person name="Osoegawa K."/>
            <person name="de Jong P."/>
            <person name="Lindberg D.R."/>
            <person name="Seaver E.C."/>
            <person name="Weisblat D.A."/>
            <person name="Putnam N.H."/>
            <person name="Grigoriev I.V."/>
            <person name="Rokhsar D.S."/>
        </authorList>
    </citation>
    <scope>NUCLEOTIDE SEQUENCE</scope>
</reference>
<evidence type="ECO:0000256" key="1">
    <source>
        <dbReference type="SAM" id="MobiDB-lite"/>
    </source>
</evidence>
<organism evidence="4 5">
    <name type="scientific">Helobdella robusta</name>
    <name type="common">Californian leech</name>
    <dbReference type="NCBI Taxonomy" id="6412"/>
    <lineage>
        <taxon>Eukaryota</taxon>
        <taxon>Metazoa</taxon>
        <taxon>Spiralia</taxon>
        <taxon>Lophotrochozoa</taxon>
        <taxon>Annelida</taxon>
        <taxon>Clitellata</taxon>
        <taxon>Hirudinea</taxon>
        <taxon>Rhynchobdellida</taxon>
        <taxon>Glossiphoniidae</taxon>
        <taxon>Helobdella</taxon>
    </lineage>
</organism>
<dbReference type="RefSeq" id="XP_009016062.1">
    <property type="nucleotide sequence ID" value="XM_009017814.1"/>
</dbReference>
<dbReference type="InterPro" id="IPR029034">
    <property type="entry name" value="Cystine-knot_cytokine"/>
</dbReference>